<evidence type="ECO:0000259" key="22">
    <source>
        <dbReference type="PROSITE" id="PS50026"/>
    </source>
</evidence>
<dbReference type="PROSITE" id="PS01187">
    <property type="entry name" value="EGF_CA"/>
    <property type="match status" value="6"/>
</dbReference>
<keyword evidence="8" id="KW-0914">Notch signaling pathway</keyword>
<dbReference type="SMART" id="SM00042">
    <property type="entry name" value="CUB"/>
    <property type="match status" value="3"/>
</dbReference>
<feature type="disulfide bond" evidence="14">
    <location>
        <begin position="2512"/>
        <end position="2521"/>
    </location>
</feature>
<reference evidence="27 28" key="1">
    <citation type="journal article" date="2018" name="Nat. Ecol. Evol.">
        <title>Genomic signatures of mitonuclear coevolution across populations of Tigriopus californicus.</title>
        <authorList>
            <person name="Barreto F.S."/>
            <person name="Watson E.T."/>
            <person name="Lima T.G."/>
            <person name="Willett C.S."/>
            <person name="Edmands S."/>
            <person name="Li W."/>
            <person name="Burton R.S."/>
        </authorList>
    </citation>
    <scope>NUCLEOTIDE SEQUENCE [LARGE SCALE GENOMIC DNA]</scope>
    <source>
        <strain evidence="27 28">San Diego</strain>
    </source>
</reference>
<feature type="disulfide bond" evidence="14">
    <location>
        <begin position="2244"/>
        <end position="2253"/>
    </location>
</feature>
<evidence type="ECO:0000259" key="25">
    <source>
        <dbReference type="PROSITE" id="PS50923"/>
    </source>
</evidence>
<feature type="region of interest" description="Disordered" evidence="17">
    <location>
        <begin position="3492"/>
        <end position="3534"/>
    </location>
</feature>
<dbReference type="PROSITE" id="PS51828">
    <property type="entry name" value="PTX_2"/>
    <property type="match status" value="1"/>
</dbReference>
<feature type="domain" description="HYR" evidence="24">
    <location>
        <begin position="2765"/>
        <end position="2848"/>
    </location>
</feature>
<evidence type="ECO:0000256" key="11">
    <source>
        <dbReference type="ARBA" id="ARBA00023157"/>
    </source>
</evidence>
<protein>
    <submittedName>
        <fullName evidence="27">Uncharacterized protein</fullName>
    </submittedName>
</protein>
<feature type="disulfide bond" evidence="14">
    <location>
        <begin position="2322"/>
        <end position="2331"/>
    </location>
</feature>
<feature type="disulfide bond" evidence="14">
    <location>
        <begin position="2169"/>
        <end position="2178"/>
    </location>
</feature>
<gene>
    <name evidence="27" type="ORF">TCAL_10726</name>
</gene>
<evidence type="ECO:0000313" key="27">
    <source>
        <dbReference type="EMBL" id="TRY80507.1"/>
    </source>
</evidence>
<dbReference type="SMART" id="SM00032">
    <property type="entry name" value="CCP"/>
    <property type="match status" value="8"/>
</dbReference>
<evidence type="ECO:0000256" key="18">
    <source>
        <dbReference type="SAM" id="Phobius"/>
    </source>
</evidence>
<dbReference type="Gene3D" id="2.10.70.10">
    <property type="entry name" value="Complement Module, domain 1"/>
    <property type="match status" value="5"/>
</dbReference>
<dbReference type="SMART" id="SM00192">
    <property type="entry name" value="LDLa"/>
    <property type="match status" value="1"/>
</dbReference>
<dbReference type="InterPro" id="IPR000152">
    <property type="entry name" value="EGF-type_Asp/Asn_hydroxyl_site"/>
</dbReference>
<feature type="disulfide bond" evidence="14">
    <location>
        <begin position="2303"/>
        <end position="2320"/>
    </location>
</feature>
<dbReference type="InterPro" id="IPR036055">
    <property type="entry name" value="LDL_receptor-like_sf"/>
</dbReference>
<feature type="disulfide bond" evidence="13">
    <location>
        <begin position="449"/>
        <end position="476"/>
    </location>
</feature>
<evidence type="ECO:0000259" key="26">
    <source>
        <dbReference type="PROSITE" id="PS51828"/>
    </source>
</evidence>
<evidence type="ECO:0000256" key="6">
    <source>
        <dbReference type="ARBA" id="ARBA00022729"/>
    </source>
</evidence>
<feature type="domain" description="EGF-like" evidence="22">
    <location>
        <begin position="2334"/>
        <end position="2370"/>
    </location>
</feature>
<dbReference type="PROSITE" id="PS01186">
    <property type="entry name" value="EGF_2"/>
    <property type="match status" value="12"/>
</dbReference>
<feature type="disulfide bond" evidence="16">
    <location>
        <begin position="560"/>
        <end position="603"/>
    </location>
</feature>
<dbReference type="PROSITE" id="PS01285">
    <property type="entry name" value="FA58C_1"/>
    <property type="match status" value="1"/>
</dbReference>
<dbReference type="Proteomes" id="UP000318571">
    <property type="component" value="Chromosome 12"/>
</dbReference>
<evidence type="ECO:0000259" key="21">
    <source>
        <dbReference type="PROSITE" id="PS50022"/>
    </source>
</evidence>
<dbReference type="SMART" id="SM01411">
    <property type="entry name" value="Ephrin_rec_like"/>
    <property type="match status" value="7"/>
</dbReference>
<dbReference type="GO" id="GO:0042063">
    <property type="term" value="P:gliogenesis"/>
    <property type="evidence" value="ECO:0007669"/>
    <property type="project" value="UniProtKB-ARBA"/>
</dbReference>
<evidence type="ECO:0000256" key="19">
    <source>
        <dbReference type="SAM" id="SignalP"/>
    </source>
</evidence>
<feature type="transmembrane region" description="Helical" evidence="18">
    <location>
        <begin position="3395"/>
        <end position="3420"/>
    </location>
</feature>
<feature type="domain" description="EGF-like" evidence="22">
    <location>
        <begin position="2143"/>
        <end position="2179"/>
    </location>
</feature>
<dbReference type="CDD" id="cd00033">
    <property type="entry name" value="CCP"/>
    <property type="match status" value="4"/>
</dbReference>
<dbReference type="InterPro" id="IPR000859">
    <property type="entry name" value="CUB_dom"/>
</dbReference>
<dbReference type="FunFam" id="2.10.25.10:FF:000434">
    <property type="entry name" value="Predicted protein"/>
    <property type="match status" value="1"/>
</dbReference>
<dbReference type="SUPFAM" id="SSF49785">
    <property type="entry name" value="Galactose-binding domain-like"/>
    <property type="match status" value="2"/>
</dbReference>
<dbReference type="STRING" id="6832.A0A553PS50"/>
<dbReference type="CDD" id="cd00041">
    <property type="entry name" value="CUB"/>
    <property type="match status" value="3"/>
</dbReference>
<dbReference type="PROSITE" id="PS50041">
    <property type="entry name" value="C_TYPE_LECTIN_2"/>
    <property type="match status" value="1"/>
</dbReference>
<dbReference type="SUPFAM" id="SSF56436">
    <property type="entry name" value="C-type lectin-like"/>
    <property type="match status" value="1"/>
</dbReference>
<dbReference type="Pfam" id="PF00008">
    <property type="entry name" value="EGF"/>
    <property type="match status" value="8"/>
</dbReference>
<dbReference type="InterPro" id="IPR000436">
    <property type="entry name" value="Sushi_SCR_CCP_dom"/>
</dbReference>
<dbReference type="InterPro" id="IPR002172">
    <property type="entry name" value="LDrepeatLR_classA_rpt"/>
</dbReference>
<feature type="domain" description="EGF-like" evidence="22">
    <location>
        <begin position="2256"/>
        <end position="2292"/>
    </location>
</feature>
<feature type="domain" description="EGF-like" evidence="22">
    <location>
        <begin position="2064"/>
        <end position="2102"/>
    </location>
</feature>
<evidence type="ECO:0000256" key="14">
    <source>
        <dbReference type="PROSITE-ProRule" id="PRU00076"/>
    </source>
</evidence>
<dbReference type="GO" id="GO:0005886">
    <property type="term" value="C:plasma membrane"/>
    <property type="evidence" value="ECO:0007669"/>
    <property type="project" value="UniProtKB-ARBA"/>
</dbReference>
<keyword evidence="11 14" id="KW-1015">Disulfide bond</keyword>
<dbReference type="InterPro" id="IPR011641">
    <property type="entry name" value="Tyr-kin_ephrin_A/B_rcpt-like"/>
</dbReference>
<dbReference type="InterPro" id="IPR035976">
    <property type="entry name" value="Sushi/SCR/CCP_sf"/>
</dbReference>
<dbReference type="InterPro" id="IPR013320">
    <property type="entry name" value="ConA-like_dom_sf"/>
</dbReference>
<feature type="domain" description="EGF-like" evidence="22">
    <location>
        <begin position="3313"/>
        <end position="3351"/>
    </location>
</feature>
<feature type="domain" description="EGF-like" evidence="22">
    <location>
        <begin position="2410"/>
        <end position="2446"/>
    </location>
</feature>
<dbReference type="InterPro" id="IPR000742">
    <property type="entry name" value="EGF"/>
</dbReference>
<keyword evidence="10 18" id="KW-0472">Membrane</keyword>
<dbReference type="PROSITE" id="PS50825">
    <property type="entry name" value="HYR"/>
    <property type="match status" value="3"/>
</dbReference>
<dbReference type="PROSITE" id="PS50026">
    <property type="entry name" value="EGF_3"/>
    <property type="match status" value="16"/>
</dbReference>
<dbReference type="Pfam" id="PF00431">
    <property type="entry name" value="CUB"/>
    <property type="match status" value="3"/>
</dbReference>
<dbReference type="EMBL" id="VCGU01000001">
    <property type="protein sequence ID" value="TRY80507.1"/>
    <property type="molecule type" value="Genomic_DNA"/>
</dbReference>
<dbReference type="FunFam" id="2.10.70.10:FF:000014">
    <property type="entry name" value="Membrane cofactor protein"/>
    <property type="match status" value="1"/>
</dbReference>
<feature type="domain" description="Sushi" evidence="25">
    <location>
        <begin position="742"/>
        <end position="800"/>
    </location>
</feature>
<dbReference type="SUPFAM" id="SSF57196">
    <property type="entry name" value="EGF/Laminin"/>
    <property type="match status" value="10"/>
</dbReference>
<feature type="domain" description="Sushi" evidence="25">
    <location>
        <begin position="1062"/>
        <end position="1121"/>
    </location>
</feature>
<dbReference type="SUPFAM" id="SSF57424">
    <property type="entry name" value="LDL receptor-like module"/>
    <property type="match status" value="1"/>
</dbReference>
<dbReference type="Pfam" id="PF02494">
    <property type="entry name" value="HYR"/>
    <property type="match status" value="3"/>
</dbReference>
<keyword evidence="6 19" id="KW-0732">Signal</keyword>
<dbReference type="SUPFAM" id="SSF49854">
    <property type="entry name" value="Spermadhesin, CUB domain"/>
    <property type="match status" value="3"/>
</dbReference>
<feature type="domain" description="HYR" evidence="24">
    <location>
        <begin position="1420"/>
        <end position="1512"/>
    </location>
</feature>
<feature type="domain" description="Sushi" evidence="25">
    <location>
        <begin position="558"/>
        <end position="619"/>
    </location>
</feature>
<dbReference type="InterPro" id="IPR018097">
    <property type="entry name" value="EGF_Ca-bd_CS"/>
</dbReference>
<keyword evidence="4 16" id="KW-0768">Sushi</keyword>
<evidence type="ECO:0000256" key="4">
    <source>
        <dbReference type="ARBA" id="ARBA00022659"/>
    </source>
</evidence>
<feature type="domain" description="CUB" evidence="20">
    <location>
        <begin position="336"/>
        <end position="448"/>
    </location>
</feature>
<dbReference type="SMART" id="SM00231">
    <property type="entry name" value="FA58C"/>
    <property type="match status" value="2"/>
</dbReference>
<feature type="domain" description="EGF-like" evidence="22">
    <location>
        <begin position="2448"/>
        <end position="2484"/>
    </location>
</feature>
<comment type="subcellular location">
    <subcellularLocation>
        <location evidence="1">Membrane</location>
        <topology evidence="1">Single-pass type I membrane protein</topology>
    </subcellularLocation>
</comment>
<keyword evidence="12" id="KW-0325">Glycoprotein</keyword>
<sequence>MKPREGGGITMLSKATIVAFILVSSALAQDSLFQCPRGWKLRGLHCYQFFNIKHSWSKASELCQRYGSSLASVESFRQNNFTADLASEYLAELAQEDDGTSEAPGYWLGLQAYNELQTNTLEADAGHQISQYYGHWALEQPDVMDGKCVRSVLKSEAIGKQEWELTTCEALMPFMCLIPACPTGTYHCSNGKCVNNEFVCDGQNDCGDSSDELNCPDRCHFHLESSGDIIQSSSYPGKYEPFSDCKWTLEGPRGTNIVLQFSEFDTEKNFDTVQILGGGRTEDTAVNIATLSGLNDEYTSKTYVSASNFMVIKFKTDGSVEKNGFRASWRTEAQNCGGYLVATSSSQVMVSPNYPQEYPGGLECLYTISASQGKVITLEIEDLEMEPDKDFVLIRDGAGPNDRVLAKLSGVVDDNPQFIVSTGHKLYVYTQTNQADSRRGFRIKYHEGCDVTINRPNGTFTSPAFGSAPYPHNQECIYRVRHPANGRISMVFQNMDVHKSDRVQVFDGEGGLALHPEDGFYGRETPQMMLSADSGELHVRFKSDSLQNAMGFKAIFSADCPALQPGEGAIGATVDTVFGSMSKFSCPEGQVFATGVEEIYTECQQGGKWSQDYIPKCQEVYCGPVPQIDNGFAVAATNVSFGGTASYQCYAGFGFSSGQPIETIICNSEGAWSYLPVCQASQCPPLQEVENARADVLAGRGLNYGTVVRYACDEGYERSGLPVLLCQSDGTWSSEVPSCTRMQCHVFPEIENGFIMDKNLDYFYGDQARVECHRGYNRIGTNIITCGGNQTFENVPRCEDKNECDAFQCDFKSTECENTAGSHHCKCRKGFEPNLECRPVLDLGLADGGIPDDGIIVSGAEEGYDKSQVRLNSELGWCGTSTIVGFNTGNYVIIDLKAPTVIRGFRTQGVKRHDGRLAFPTAIRLQYTNDLSDKMKEFRNIDRSPVEFRVLDGASMSVMNLPQAIEARYLRLNIFNYTNNPCLRLEVMGCQKQSCNDANECLENNGGCQQKCVNNPGGFNCQCNVGFKLFTKDGTSNFFLADGETGLRDGDTYRFNKTCVPKSCPPLPKVENGKILAPQMTYRFGDMVHFMCDFGYVIEGNPSLICTSAGEWNGTVPSCNYAQCPHLLDNEEEGLRVIKEDEESPMLPFRSNVTLTCDQVGRPLRNTATSNEAFRLVGQSSKNDNIVRCQETGVWDFGDMRCEGPVCEDPRRPPDGVQIAQSYEQGSKVEFQCSKDGYIPINPAPVECVEQPECKIVTPLGITSGKIPDSAINATSERGNYEARNARLNSVTGWCGKKEAFTYVNVDLGNLHRIKAILVKGVITDDVVGRPTEIRFFYKEREEDNYVVYFPNFNLTARDPGNYGELAMITLPLSVQARYVILGIVSYDENPCLKFELMGCEVDPTEPLHLGFNNGYPVCVDNEPPAFLNCPTYPIVVQKDSTGLKQINFTQPLARDNSGAIARMEIVSITAAGRTDGFSMPMTTFEDMMVEYYAFDFDGNVAICQVNITVPDDTPPTLKCPQSFVIELVEEDDSYEIDFLKLRGQVNASDPSGEVTVTFTPERATIRTGSYENVTVVARDIVGNQAQCYFQVAVKPTPCVAWELQKPVFGDINCIQTPNNGHECKATCQTGYRFTDGAQEKIFTCEDNSPWSPSGVVPDCVSEDTTLSTYDVAATITYRGNGAISDECAQFYIDNVEQYKEALGVVLTERCSAGSGGVDIQVMFKPTKSQKSGENILDMIYTMMVTPVLPQPRVYDLCGQTHDLIFDLSIQRTNELIADLLEIPGDEENCPSLRALRSDVNRGFVCQVGEVLNKIRASDVPRCLECPAGFFAGQGEESCTLCAKGFFQDEARQGQCKKCPAGTWTQDEGSKSETDCVPVCGFGTYSPTGLVPCLECPHNSYSGEPPFDGFKECTQCPEDLFTFQPGAHAVEDCRAKCPPGSYSDTGLAPCAPCPTNFFQPLSGQRQCFECHTTEETLGVGTSSKDECQDVDCPEGICEHGGLCVAVNHRPKCFCPTGFSGNRCQIDVDECASNPCYNEGECVDLPQGYQCNCKPGFSGLQCIEEESSCDSNPCPERAMCKNEPGPDNFTCLCRSGYEGENCDETVDPCSQNPCQNEGECESFQQGRYVCKCPNGWEGIHCEVNIDDCAENPCLLGANCTDLVHDFACECPQGFAGKRCEEKIDLCLDHQCLNGFCVDKIFKYECICNPGWTGEMCEVNVDDCLTNPCENDGQCIDEIDDFNCVCEPGFVGKKCQHRIDYCSSEPCQNGGTCTNSEDGFLCDCRPGFVGLTCEAAIDECASNLCDPTGTARCLDLDNKFECECREGFKGDTCEVNINDCASNPCMNGGTCRDEVDGFVCSCPSGWSGERCESDIGYCESDPCENNAECINLFQDFFCVCPKGTDGKRCETAPERCIGSPCMNGGFCRDYGSDLNCTCSDDFTGIGCQFEFDACAANVCENGATCVDNGPSYQCVCPPGYTGQNCEENINDCRPGTCPPASTCIDLTDNFYCRCPFNLTGEDCRKTIQIDYDLHFTDESKSSSASLVVPFVLGTPEEFTVGLWVQFDTPGETGTYFTLYAVDSEYYPTNRRVILQAVNSGVYVNFFEGQVQSVFLQFPAYVPIANGQWHHIAVTWTGFTGTLTLVSDGLIADKREQYGVGLAIPHDFGYVTLGSTESEDKRVTRTESGFHGKLTKVQLWQRALDAGTDIPRQVKSCRSAPILFPGLILRWSGYDKTIGGVERIMPSVCGSMTCPPGYSGEECEVLEKDKIAPTVEYCPPGDIWVATSNGSAFVSWDEPIFADNVRVDKVINKGGLKPGQALQWGTYDVAYVAYDEAGNTAQCAFKIYVLNSFCPPLDPPVGGSQSCEDWGPGGRFKVCRITCEDGLKFSQDVPQFYTCGAEGFWRPNTNADNSLAPFVYPACSKTKPAQKIFKIKLDYMTDVLCNDAGKGVLKERIINALQELNKEWSLSSCNNLKEDECKDLGININCNRRPSSDGNEPTRIKRQIGNRSNNDDQAYQLEISLPTIDNDEVTNDAGQRERIERLLQSIILEQNKLNVSATLPNVQLDKSSFTIDEEFTCNKGEVVVDNDCVPCPKGSFFNEKKKSCSPCALGTFNKETGQLQCQQCPEFQGKAGVTETMSSTTVEECKERCPVGQYFDKIVDLCRPCGYGKYQPEEGKFSCRLCGIGLTTRTKEAVSEDECREECADGKQLGMDGNCEPCPLGTFRTKGLHLACERCPDGFTTSRSGATTQGDCSLPICQPGSFLNSTINECQLCARGFYQDEAQQTDCYECPPDTSTKSEGSISQDECTNRCRVAEGEDALCDHNAICLFIKETNGFTCQCKPGFNGTGSHGDCTDRCTDHCRNEGVCLKDKQGSPFCQCAGSFTGKHCETKSTFAYFAGGIAGFVVFLIILTLLIWMICVRAHRTRRTPEKILSAAQDANGSQVNFYYGAPAPYAESIAPSHHSTYAHYYDDEEDGWEMPNFYNETSNASLYGKGGGGPQAQDDLYDRLRRHAYQGKKSDKSGNETTSDSDGQ</sequence>
<dbReference type="InterPro" id="IPR003410">
    <property type="entry name" value="HYR_dom"/>
</dbReference>
<feature type="disulfide bond" evidence="16">
    <location>
        <begin position="1092"/>
        <end position="1119"/>
    </location>
</feature>
<evidence type="ECO:0000256" key="15">
    <source>
        <dbReference type="PROSITE-ProRule" id="PRU00124"/>
    </source>
</evidence>
<feature type="domain" description="Pentraxin (PTX)" evidence="26">
    <location>
        <begin position="2527"/>
        <end position="2747"/>
    </location>
</feature>
<dbReference type="SMART" id="SM00181">
    <property type="entry name" value="EGF"/>
    <property type="match status" value="20"/>
</dbReference>
<feature type="disulfide bond" evidence="14">
    <location>
        <begin position="2131"/>
        <end position="2140"/>
    </location>
</feature>
<feature type="domain" description="F5/8 type C" evidence="21">
    <location>
        <begin position="837"/>
        <end position="990"/>
    </location>
</feature>
<feature type="disulfide bond" evidence="14">
    <location>
        <begin position="2052"/>
        <end position="2061"/>
    </location>
</feature>
<keyword evidence="3 14" id="KW-0245">EGF-like domain</keyword>
<feature type="disulfide bond" evidence="14">
    <location>
        <begin position="2073"/>
        <end position="2090"/>
    </location>
</feature>
<feature type="domain" description="CUB" evidence="20">
    <location>
        <begin position="449"/>
        <end position="559"/>
    </location>
</feature>
<dbReference type="GO" id="GO:0005509">
    <property type="term" value="F:calcium ion binding"/>
    <property type="evidence" value="ECO:0007669"/>
    <property type="project" value="InterPro"/>
</dbReference>
<feature type="disulfide bond" evidence="14">
    <location>
        <begin position="2206"/>
        <end position="2215"/>
    </location>
</feature>
<feature type="domain" description="EGF-like" evidence="22">
    <location>
        <begin position="2026"/>
        <end position="2062"/>
    </location>
</feature>
<dbReference type="Gene3D" id="2.10.50.10">
    <property type="entry name" value="Tumor Necrosis Factor Receptor, subunit A, domain 2"/>
    <property type="match status" value="5"/>
</dbReference>
<feature type="compositionally biased region" description="Polar residues" evidence="17">
    <location>
        <begin position="3525"/>
        <end position="3534"/>
    </location>
</feature>
<dbReference type="FunFam" id="2.10.25.10:FF:000143">
    <property type="entry name" value="Protein crumbs 1"/>
    <property type="match status" value="1"/>
</dbReference>
<dbReference type="Pfam" id="PF12661">
    <property type="entry name" value="hEGF"/>
    <property type="match status" value="1"/>
</dbReference>
<dbReference type="FunFam" id="2.10.25.10:FF:000146">
    <property type="entry name" value="Putative neurogenic locus notch"/>
    <property type="match status" value="1"/>
</dbReference>
<dbReference type="InterPro" id="IPR008979">
    <property type="entry name" value="Galactose-bd-like_sf"/>
</dbReference>
<dbReference type="SUPFAM" id="SSF49899">
    <property type="entry name" value="Concanavalin A-like lectins/glucanases"/>
    <property type="match status" value="1"/>
</dbReference>
<feature type="disulfide bond" evidence="14">
    <location>
        <begin position="3322"/>
        <end position="3339"/>
    </location>
</feature>
<evidence type="ECO:0000256" key="8">
    <source>
        <dbReference type="ARBA" id="ARBA00022976"/>
    </source>
</evidence>
<dbReference type="InterPro" id="IPR000421">
    <property type="entry name" value="FA58C"/>
</dbReference>
<dbReference type="OMA" id="CPPDMWV"/>
<dbReference type="Gene3D" id="2.60.120.290">
    <property type="entry name" value="Spermadhesin, CUB domain"/>
    <property type="match status" value="3"/>
</dbReference>
<feature type="domain" description="C-type lectin" evidence="23">
    <location>
        <begin position="42"/>
        <end position="177"/>
    </location>
</feature>
<evidence type="ECO:0000256" key="1">
    <source>
        <dbReference type="ARBA" id="ARBA00004479"/>
    </source>
</evidence>
<dbReference type="InterPro" id="IPR016187">
    <property type="entry name" value="CTDL_fold"/>
</dbReference>
<dbReference type="GO" id="GO:0009986">
    <property type="term" value="C:cell surface"/>
    <property type="evidence" value="ECO:0007669"/>
    <property type="project" value="TreeGrafter"/>
</dbReference>
<dbReference type="PROSITE" id="PS00022">
    <property type="entry name" value="EGF_1"/>
    <property type="match status" value="15"/>
</dbReference>
<dbReference type="InterPro" id="IPR016186">
    <property type="entry name" value="C-type_lectin-like/link_sf"/>
</dbReference>
<dbReference type="FunFam" id="2.10.50.10:FF:000018">
    <property type="entry name" value="Sushi, von Willebrand factor type A, EGF and pentraxin domain-containing 1"/>
    <property type="match status" value="1"/>
</dbReference>
<comment type="caution">
    <text evidence="14">Lacks conserved residue(s) required for the propagation of feature annotation.</text>
</comment>
<feature type="domain" description="Sushi" evidence="25">
    <location>
        <begin position="620"/>
        <end position="680"/>
    </location>
</feature>
<feature type="disulfide bond" evidence="14">
    <location>
        <begin position="2185"/>
        <end position="2195"/>
    </location>
</feature>
<feature type="disulfide bond" evidence="15">
    <location>
        <begin position="181"/>
        <end position="193"/>
    </location>
</feature>
<dbReference type="Pfam" id="PF00084">
    <property type="entry name" value="Sushi"/>
    <property type="match status" value="4"/>
</dbReference>
<dbReference type="Gene3D" id="2.10.25.10">
    <property type="entry name" value="Laminin"/>
    <property type="match status" value="15"/>
</dbReference>
<evidence type="ECO:0000259" key="24">
    <source>
        <dbReference type="PROSITE" id="PS50825"/>
    </source>
</evidence>
<dbReference type="FunFam" id="2.10.50.10:FF:000032">
    <property type="entry name" value="Uncharacterized protein, isoform A"/>
    <property type="match status" value="1"/>
</dbReference>
<evidence type="ECO:0000259" key="23">
    <source>
        <dbReference type="PROSITE" id="PS50041"/>
    </source>
</evidence>
<dbReference type="FunFam" id="2.10.25.10:FF:000004">
    <property type="entry name" value="Neurogenic locus notch 1"/>
    <property type="match status" value="1"/>
</dbReference>
<dbReference type="PRINTS" id="PR00010">
    <property type="entry name" value="EGFBLOOD"/>
</dbReference>
<dbReference type="InterPro" id="IPR023415">
    <property type="entry name" value="LDLR_class-A_CS"/>
</dbReference>
<dbReference type="CDD" id="cd00037">
    <property type="entry name" value="CLECT"/>
    <property type="match status" value="1"/>
</dbReference>
<dbReference type="CDD" id="cd00054">
    <property type="entry name" value="EGF_CA"/>
    <property type="match status" value="11"/>
</dbReference>
<feature type="domain" description="EGF-like" evidence="22">
    <location>
        <begin position="2104"/>
        <end position="2141"/>
    </location>
</feature>
<keyword evidence="28" id="KW-1185">Reference proteome</keyword>
<dbReference type="GO" id="GO:0007411">
    <property type="term" value="P:axon guidance"/>
    <property type="evidence" value="ECO:0007669"/>
    <property type="project" value="TreeGrafter"/>
</dbReference>
<feature type="disulfide bond" evidence="14">
    <location>
        <begin position="2436"/>
        <end position="2445"/>
    </location>
</feature>
<dbReference type="InterPro" id="IPR035914">
    <property type="entry name" value="Sperma_CUB_dom_sf"/>
</dbReference>
<dbReference type="FunFam" id="2.60.120.290:FF:000048">
    <property type="entry name" value="Uncharacterized protein, isoform A"/>
    <property type="match status" value="1"/>
</dbReference>
<dbReference type="FunFam" id="2.10.25.10:FF:000230">
    <property type="entry name" value="Delta-like protein"/>
    <property type="match status" value="1"/>
</dbReference>
<dbReference type="PROSITE" id="PS00010">
    <property type="entry name" value="ASX_HYDROXYL"/>
    <property type="match status" value="10"/>
</dbReference>
<feature type="domain" description="F5/8 type C" evidence="21">
    <location>
        <begin position="1254"/>
        <end position="1400"/>
    </location>
</feature>
<feature type="domain" description="EGF-like" evidence="22">
    <location>
        <begin position="1988"/>
        <end position="2024"/>
    </location>
</feature>
<evidence type="ECO:0000256" key="2">
    <source>
        <dbReference type="ARBA" id="ARBA00022473"/>
    </source>
</evidence>
<feature type="disulfide bond" evidence="14">
    <location>
        <begin position="2360"/>
        <end position="2369"/>
    </location>
</feature>
<feature type="disulfide bond" evidence="14">
    <location>
        <begin position="2014"/>
        <end position="2023"/>
    </location>
</feature>
<evidence type="ECO:0000259" key="20">
    <source>
        <dbReference type="PROSITE" id="PS01180"/>
    </source>
</evidence>
<dbReference type="SUPFAM" id="SSF57535">
    <property type="entry name" value="Complement control module/SCR domain"/>
    <property type="match status" value="5"/>
</dbReference>
<dbReference type="InterPro" id="IPR001759">
    <property type="entry name" value="PTX_dom"/>
</dbReference>
<evidence type="ECO:0000256" key="16">
    <source>
        <dbReference type="PROSITE-ProRule" id="PRU00302"/>
    </source>
</evidence>
<dbReference type="SMART" id="SM00179">
    <property type="entry name" value="EGF_CA"/>
    <property type="match status" value="16"/>
</dbReference>
<feature type="domain" description="CUB" evidence="20">
    <location>
        <begin position="219"/>
        <end position="332"/>
    </location>
</feature>
<dbReference type="PROSITE" id="PS50923">
    <property type="entry name" value="SUSHI"/>
    <property type="match status" value="5"/>
</dbReference>
<feature type="signal peptide" evidence="19">
    <location>
        <begin position="1"/>
        <end position="28"/>
    </location>
</feature>
<dbReference type="SMART" id="SM00034">
    <property type="entry name" value="CLECT"/>
    <property type="match status" value="1"/>
</dbReference>
<name>A0A553PS50_TIGCA</name>
<dbReference type="SUPFAM" id="SSF57184">
    <property type="entry name" value="Growth factor receptor domain"/>
    <property type="match status" value="5"/>
</dbReference>
<dbReference type="Pfam" id="PF07699">
    <property type="entry name" value="Ephrin_rec_like"/>
    <property type="match status" value="7"/>
</dbReference>
<dbReference type="Pfam" id="PF07645">
    <property type="entry name" value="EGF_CA"/>
    <property type="match status" value="2"/>
</dbReference>
<dbReference type="FunFam" id="2.10.25.10:FF:000255">
    <property type="entry name" value="Sushi, nidogen and EGF-like domains 1"/>
    <property type="match status" value="1"/>
</dbReference>
<dbReference type="Pfam" id="PF13385">
    <property type="entry name" value="Laminin_G_3"/>
    <property type="match status" value="1"/>
</dbReference>
<dbReference type="CDD" id="cd00112">
    <property type="entry name" value="LDLa"/>
    <property type="match status" value="1"/>
</dbReference>
<feature type="disulfide bond" evidence="15">
    <location>
        <begin position="188"/>
        <end position="206"/>
    </location>
</feature>
<dbReference type="Gene3D" id="2.60.120.200">
    <property type="match status" value="1"/>
</dbReference>
<feature type="disulfide bond" evidence="16">
    <location>
        <begin position="712"/>
        <end position="739"/>
    </location>
</feature>
<feature type="disulfide bond" evidence="15">
    <location>
        <begin position="200"/>
        <end position="215"/>
    </location>
</feature>
<feature type="domain" description="EGF-like" evidence="22">
    <location>
        <begin position="2218"/>
        <end position="2254"/>
    </location>
</feature>
<feature type="disulfide bond" evidence="14">
    <location>
        <begin position="2282"/>
        <end position="2291"/>
    </location>
</feature>
<keyword evidence="2" id="KW-0217">Developmental protein</keyword>
<dbReference type="PROSITE" id="PS50022">
    <property type="entry name" value="FA58C_3"/>
    <property type="match status" value="2"/>
</dbReference>
<keyword evidence="5 18" id="KW-0812">Transmembrane</keyword>
<dbReference type="Pfam" id="PF00754">
    <property type="entry name" value="F5_F8_type_C"/>
    <property type="match status" value="2"/>
</dbReference>
<dbReference type="PROSITE" id="PS50068">
    <property type="entry name" value="LDLRA_2"/>
    <property type="match status" value="1"/>
</dbReference>
<feature type="domain" description="EGF-like" evidence="22">
    <location>
        <begin position="2181"/>
        <end position="2216"/>
    </location>
</feature>
<dbReference type="InterPro" id="IPR009030">
    <property type="entry name" value="Growth_fac_rcpt_cys_sf"/>
</dbReference>
<dbReference type="GO" id="GO:0043235">
    <property type="term" value="C:receptor complex"/>
    <property type="evidence" value="ECO:0007669"/>
    <property type="project" value="TreeGrafter"/>
</dbReference>
<feature type="disulfide bond" evidence="14">
    <location>
        <begin position="3380"/>
        <end position="3389"/>
    </location>
</feature>
<feature type="disulfide bond" evidence="14">
    <location>
        <begin position="3358"/>
        <end position="3368"/>
    </location>
</feature>
<dbReference type="InterPro" id="IPR049883">
    <property type="entry name" value="NOTCH1_EGF-like"/>
</dbReference>
<proteinExistence type="predicted"/>
<keyword evidence="9 18" id="KW-1133">Transmembrane helix</keyword>
<evidence type="ECO:0000256" key="7">
    <source>
        <dbReference type="ARBA" id="ARBA00022737"/>
    </source>
</evidence>
<feature type="disulfide bond" evidence="14">
    <location>
        <begin position="2398"/>
        <end position="2407"/>
    </location>
</feature>
<organism evidence="27 28">
    <name type="scientific">Tigriopus californicus</name>
    <name type="common">Marine copepod</name>
    <dbReference type="NCBI Taxonomy" id="6832"/>
    <lineage>
        <taxon>Eukaryota</taxon>
        <taxon>Metazoa</taxon>
        <taxon>Ecdysozoa</taxon>
        <taxon>Arthropoda</taxon>
        <taxon>Crustacea</taxon>
        <taxon>Multicrustacea</taxon>
        <taxon>Hexanauplia</taxon>
        <taxon>Copepoda</taxon>
        <taxon>Harpacticoida</taxon>
        <taxon>Harpacticidae</taxon>
        <taxon>Tigriopus</taxon>
    </lineage>
</organism>
<dbReference type="PANTHER" id="PTHR45836">
    <property type="entry name" value="SLIT HOMOLOG"/>
    <property type="match status" value="1"/>
</dbReference>
<feature type="disulfide bond" evidence="14">
    <location>
        <begin position="2474"/>
        <end position="2483"/>
    </location>
</feature>
<evidence type="ECO:0000313" key="28">
    <source>
        <dbReference type="Proteomes" id="UP000318571"/>
    </source>
</evidence>
<dbReference type="InterPro" id="IPR013032">
    <property type="entry name" value="EGF-like_CS"/>
</dbReference>
<dbReference type="InterPro" id="IPR001881">
    <property type="entry name" value="EGF-like_Ca-bd_dom"/>
</dbReference>
<feature type="domain" description="EGF-like" evidence="22">
    <location>
        <begin position="3355"/>
        <end position="3390"/>
    </location>
</feature>
<dbReference type="FunFam" id="2.10.25.10:FF:000472">
    <property type="entry name" value="Uncharacterized protein, isoform A"/>
    <property type="match status" value="2"/>
</dbReference>
<evidence type="ECO:0000256" key="12">
    <source>
        <dbReference type="ARBA" id="ARBA00023180"/>
    </source>
</evidence>
<dbReference type="PANTHER" id="PTHR45836:SF23">
    <property type="entry name" value="NEUROGENIC LOCUS NOTCH HOMOLOG PROTEIN 1"/>
    <property type="match status" value="1"/>
</dbReference>
<comment type="caution">
    <text evidence="27">The sequence shown here is derived from an EMBL/GenBank/DDBJ whole genome shotgun (WGS) entry which is preliminary data.</text>
</comment>
<evidence type="ECO:0000256" key="3">
    <source>
        <dbReference type="ARBA" id="ARBA00022536"/>
    </source>
</evidence>
<dbReference type="Pfam" id="PF00059">
    <property type="entry name" value="Lectin_C"/>
    <property type="match status" value="1"/>
</dbReference>
<dbReference type="InterPro" id="IPR051355">
    <property type="entry name" value="Notch/Slit_guidance"/>
</dbReference>
<evidence type="ECO:0000256" key="10">
    <source>
        <dbReference type="ARBA" id="ARBA00023136"/>
    </source>
</evidence>
<dbReference type="PROSITE" id="PS01209">
    <property type="entry name" value="LDLRA_1"/>
    <property type="match status" value="1"/>
</dbReference>
<feature type="domain" description="EGF-like" evidence="22">
    <location>
        <begin position="2486"/>
        <end position="2522"/>
    </location>
</feature>
<feature type="domain" description="HYR" evidence="24">
    <location>
        <begin position="1513"/>
        <end position="1596"/>
    </location>
</feature>
<feature type="chain" id="PRO_5021800068" evidence="19">
    <location>
        <begin position="29"/>
        <end position="3534"/>
    </location>
</feature>
<feature type="domain" description="EGF-like" evidence="22">
    <location>
        <begin position="2372"/>
        <end position="2408"/>
    </location>
</feature>
<dbReference type="PROSITE" id="PS01180">
    <property type="entry name" value="CUB"/>
    <property type="match status" value="3"/>
</dbReference>
<evidence type="ECO:0000256" key="9">
    <source>
        <dbReference type="ARBA" id="ARBA00022989"/>
    </source>
</evidence>
<feature type="domain" description="EGF-like" evidence="22">
    <location>
        <begin position="2294"/>
        <end position="2332"/>
    </location>
</feature>
<feature type="domain" description="Sushi" evidence="25">
    <location>
        <begin position="681"/>
        <end position="741"/>
    </location>
</feature>
<dbReference type="GO" id="GO:0007219">
    <property type="term" value="P:Notch signaling pathway"/>
    <property type="evidence" value="ECO:0007669"/>
    <property type="project" value="UniProtKB-KW"/>
</dbReference>
<evidence type="ECO:0000256" key="5">
    <source>
        <dbReference type="ARBA" id="ARBA00022692"/>
    </source>
</evidence>
<dbReference type="InterPro" id="IPR001304">
    <property type="entry name" value="C-type_lectin-like"/>
</dbReference>
<keyword evidence="7" id="KW-0677">Repeat</keyword>
<feature type="disulfide bond" evidence="14">
    <location>
        <begin position="2092"/>
        <end position="2101"/>
    </location>
</feature>
<evidence type="ECO:0000256" key="13">
    <source>
        <dbReference type="PROSITE-ProRule" id="PRU00059"/>
    </source>
</evidence>
<dbReference type="Gene3D" id="2.60.120.260">
    <property type="entry name" value="Galactose-binding domain-like"/>
    <property type="match status" value="2"/>
</dbReference>
<feature type="disulfide bond" evidence="16">
    <location>
        <begin position="683"/>
        <end position="726"/>
    </location>
</feature>
<dbReference type="Gene3D" id="3.10.100.10">
    <property type="entry name" value="Mannose-Binding Protein A, subunit A"/>
    <property type="match status" value="1"/>
</dbReference>
<evidence type="ECO:0000256" key="17">
    <source>
        <dbReference type="SAM" id="MobiDB-lite"/>
    </source>
</evidence>
<accession>A0A553PS50</accession>